<reference evidence="2 3" key="1">
    <citation type="submission" date="2020-05" db="EMBL/GenBank/DDBJ databases">
        <title>Whole genome shotgun sequence of Streptomyces fulvorobeus NBRC 15897.</title>
        <authorList>
            <person name="Komaki H."/>
            <person name="Tamura T."/>
        </authorList>
    </citation>
    <scope>NUCLEOTIDE SEQUENCE [LARGE SCALE GENOMIC DNA]</scope>
    <source>
        <strain evidence="2 3">NBRC 15897</strain>
    </source>
</reference>
<feature type="region of interest" description="Disordered" evidence="1">
    <location>
        <begin position="83"/>
        <end position="102"/>
    </location>
</feature>
<dbReference type="AlphaFoldDB" id="A0A7J0CFE8"/>
<name>A0A7J0CFE8_9ACTN</name>
<sequence>MHGGPGAAAVLGLVYGVVAVGGEEVVGADRIEHRALHAVREAAAFGPGDPVATGECLAVHGESGQLAGSRLFHGGQGRRAGYGPEGGAAVGAVQQPVAAGRP</sequence>
<evidence type="ECO:0000313" key="3">
    <source>
        <dbReference type="Proteomes" id="UP000498980"/>
    </source>
</evidence>
<gene>
    <name evidence="2" type="ORF">Sfulv_60400</name>
</gene>
<evidence type="ECO:0000313" key="2">
    <source>
        <dbReference type="EMBL" id="GFN01230.1"/>
    </source>
</evidence>
<organism evidence="2 3">
    <name type="scientific">Streptomyces fulvorobeus</name>
    <dbReference type="NCBI Taxonomy" id="284028"/>
    <lineage>
        <taxon>Bacteria</taxon>
        <taxon>Bacillati</taxon>
        <taxon>Actinomycetota</taxon>
        <taxon>Actinomycetes</taxon>
        <taxon>Kitasatosporales</taxon>
        <taxon>Streptomycetaceae</taxon>
        <taxon>Streptomyces</taxon>
    </lineage>
</organism>
<keyword evidence="3" id="KW-1185">Reference proteome</keyword>
<evidence type="ECO:0000256" key="1">
    <source>
        <dbReference type="SAM" id="MobiDB-lite"/>
    </source>
</evidence>
<accession>A0A7J0CFE8</accession>
<dbReference type="EMBL" id="BLWC01000001">
    <property type="protein sequence ID" value="GFN01230.1"/>
    <property type="molecule type" value="Genomic_DNA"/>
</dbReference>
<proteinExistence type="predicted"/>
<protein>
    <submittedName>
        <fullName evidence="2">Uncharacterized protein</fullName>
    </submittedName>
</protein>
<feature type="compositionally biased region" description="Low complexity" evidence="1">
    <location>
        <begin position="90"/>
        <end position="102"/>
    </location>
</feature>
<dbReference type="Proteomes" id="UP000498980">
    <property type="component" value="Unassembled WGS sequence"/>
</dbReference>
<comment type="caution">
    <text evidence="2">The sequence shown here is derived from an EMBL/GenBank/DDBJ whole genome shotgun (WGS) entry which is preliminary data.</text>
</comment>